<dbReference type="EMBL" id="CAJGYO010000009">
    <property type="protein sequence ID" value="CAD6253354.1"/>
    <property type="molecule type" value="Genomic_DNA"/>
</dbReference>
<gene>
    <name evidence="2" type="ORF">NCGR_LOCUS36982</name>
</gene>
<name>A0A811QCH8_9POAL</name>
<proteinExistence type="predicted"/>
<evidence type="ECO:0000313" key="3">
    <source>
        <dbReference type="Proteomes" id="UP000604825"/>
    </source>
</evidence>
<dbReference type="AlphaFoldDB" id="A0A811QCH8"/>
<comment type="caution">
    <text evidence="2">The sequence shown here is derived from an EMBL/GenBank/DDBJ whole genome shotgun (WGS) entry which is preliminary data.</text>
</comment>
<protein>
    <submittedName>
        <fullName evidence="2">Uncharacterized protein</fullName>
    </submittedName>
</protein>
<reference evidence="2" key="1">
    <citation type="submission" date="2020-10" db="EMBL/GenBank/DDBJ databases">
        <authorList>
            <person name="Han B."/>
            <person name="Lu T."/>
            <person name="Zhao Q."/>
            <person name="Huang X."/>
            <person name="Zhao Y."/>
        </authorList>
    </citation>
    <scope>NUCLEOTIDE SEQUENCE</scope>
</reference>
<dbReference type="Proteomes" id="UP000604825">
    <property type="component" value="Unassembled WGS sequence"/>
</dbReference>
<keyword evidence="3" id="KW-1185">Reference proteome</keyword>
<feature type="region of interest" description="Disordered" evidence="1">
    <location>
        <begin position="280"/>
        <end position="334"/>
    </location>
</feature>
<evidence type="ECO:0000313" key="2">
    <source>
        <dbReference type="EMBL" id="CAD6253354.1"/>
    </source>
</evidence>
<feature type="region of interest" description="Disordered" evidence="1">
    <location>
        <begin position="174"/>
        <end position="240"/>
    </location>
</feature>
<feature type="region of interest" description="Disordered" evidence="1">
    <location>
        <begin position="70"/>
        <end position="98"/>
    </location>
</feature>
<organism evidence="2 3">
    <name type="scientific">Miscanthus lutarioriparius</name>
    <dbReference type="NCBI Taxonomy" id="422564"/>
    <lineage>
        <taxon>Eukaryota</taxon>
        <taxon>Viridiplantae</taxon>
        <taxon>Streptophyta</taxon>
        <taxon>Embryophyta</taxon>
        <taxon>Tracheophyta</taxon>
        <taxon>Spermatophyta</taxon>
        <taxon>Magnoliopsida</taxon>
        <taxon>Liliopsida</taxon>
        <taxon>Poales</taxon>
        <taxon>Poaceae</taxon>
        <taxon>PACMAD clade</taxon>
        <taxon>Panicoideae</taxon>
        <taxon>Andropogonodae</taxon>
        <taxon>Andropogoneae</taxon>
        <taxon>Saccharinae</taxon>
        <taxon>Miscanthus</taxon>
    </lineage>
</organism>
<evidence type="ECO:0000256" key="1">
    <source>
        <dbReference type="SAM" id="MobiDB-lite"/>
    </source>
</evidence>
<dbReference type="OrthoDB" id="686723at2759"/>
<sequence length="334" mass="35987">MELLDDNWNDDVYDWKRFYPGYVPKTTNMKSTGYLILNFMQEWNGQGFQTKICMVGKAATKLKPYTECRSKAKSEAPGPNKSRAAIEGSHAANKKHEKDIREGRNAIRDKARLFSVSPTIIRVGGLGDHDLHRVQATKHMRTSNQVAQAALAIAPPPSLLPLPQSTTTRCELLEPPLDSPSRRHSRPCQLPAEKEVQPWRTPDGAASNDNLPGGKALHRRQAGIASQTRRPAGSADIPVAALPRCPAGGSNSSGSKPWAARTAPAKVLCPAPLLPRLGGADNAGGGDLPGNHSNPASTARSHGGLEDSSWGGVQQNVDEGSWRQMGNTVIGMRH</sequence>
<accession>A0A811QCH8</accession>